<dbReference type="InterPro" id="IPR020095">
    <property type="entry name" value="PsdUridine_synth_TruA_C"/>
</dbReference>
<dbReference type="FunFam" id="3.30.70.580:FF:000001">
    <property type="entry name" value="tRNA pseudouridine synthase A"/>
    <property type="match status" value="1"/>
</dbReference>
<dbReference type="PANTHER" id="PTHR11142:SF0">
    <property type="entry name" value="TRNA PSEUDOURIDINE SYNTHASE-LIKE 1"/>
    <property type="match status" value="1"/>
</dbReference>
<dbReference type="OrthoDB" id="9811823at2"/>
<feature type="active site" description="Nucleophile" evidence="4 5">
    <location>
        <position position="54"/>
    </location>
</feature>
<comment type="similarity">
    <text evidence="1 4 7">Belongs to the tRNA pseudouridine synthase TruA family.</text>
</comment>
<dbReference type="SUPFAM" id="SSF55120">
    <property type="entry name" value="Pseudouridine synthase"/>
    <property type="match status" value="1"/>
</dbReference>
<name>A0A2L1GMX2_9BACT</name>
<dbReference type="PIRSF" id="PIRSF001430">
    <property type="entry name" value="tRNA_psdUrid_synth"/>
    <property type="match status" value="1"/>
</dbReference>
<dbReference type="GO" id="GO:0160147">
    <property type="term" value="F:tRNA pseudouridine(38-40) synthase activity"/>
    <property type="evidence" value="ECO:0007669"/>
    <property type="project" value="UniProtKB-EC"/>
</dbReference>
<organism evidence="9 10">
    <name type="scientific">Desulfobulbus oralis</name>
    <dbReference type="NCBI Taxonomy" id="1986146"/>
    <lineage>
        <taxon>Bacteria</taxon>
        <taxon>Pseudomonadati</taxon>
        <taxon>Thermodesulfobacteriota</taxon>
        <taxon>Desulfobulbia</taxon>
        <taxon>Desulfobulbales</taxon>
        <taxon>Desulfobulbaceae</taxon>
        <taxon>Desulfobulbus</taxon>
    </lineage>
</organism>
<proteinExistence type="inferred from homology"/>
<dbReference type="Pfam" id="PF01416">
    <property type="entry name" value="PseudoU_synth_1"/>
    <property type="match status" value="2"/>
</dbReference>
<dbReference type="InterPro" id="IPR020097">
    <property type="entry name" value="PsdUridine_synth_TruA_a/b_dom"/>
</dbReference>
<protein>
    <recommendedName>
        <fullName evidence="4">tRNA pseudouridine synthase A</fullName>
        <ecNumber evidence="4">5.4.99.12</ecNumber>
    </recommendedName>
    <alternativeName>
        <fullName evidence="4">tRNA pseudouridine(38-40) synthase</fullName>
    </alternativeName>
    <alternativeName>
        <fullName evidence="4">tRNA pseudouridylate synthase I</fullName>
    </alternativeName>
    <alternativeName>
        <fullName evidence="4">tRNA-uridine isomerase I</fullName>
    </alternativeName>
</protein>
<comment type="subunit">
    <text evidence="4">Homodimer.</text>
</comment>
<evidence type="ECO:0000256" key="2">
    <source>
        <dbReference type="ARBA" id="ARBA00022694"/>
    </source>
</evidence>
<dbReference type="PANTHER" id="PTHR11142">
    <property type="entry name" value="PSEUDOURIDYLATE SYNTHASE"/>
    <property type="match status" value="1"/>
</dbReference>
<evidence type="ECO:0000256" key="3">
    <source>
        <dbReference type="ARBA" id="ARBA00023235"/>
    </source>
</evidence>
<dbReference type="Gene3D" id="3.30.70.660">
    <property type="entry name" value="Pseudouridine synthase I, catalytic domain, C-terminal subdomain"/>
    <property type="match status" value="1"/>
</dbReference>
<dbReference type="InterPro" id="IPR020103">
    <property type="entry name" value="PsdUridine_synth_cat_dom_sf"/>
</dbReference>
<evidence type="ECO:0000256" key="4">
    <source>
        <dbReference type="HAMAP-Rule" id="MF_00171"/>
    </source>
</evidence>
<keyword evidence="2 4" id="KW-0819">tRNA processing</keyword>
<evidence type="ECO:0000256" key="7">
    <source>
        <dbReference type="RuleBase" id="RU003792"/>
    </source>
</evidence>
<evidence type="ECO:0000256" key="5">
    <source>
        <dbReference type="PIRSR" id="PIRSR001430-1"/>
    </source>
</evidence>
<dbReference type="EMBL" id="CP021255">
    <property type="protein sequence ID" value="AVD70994.1"/>
    <property type="molecule type" value="Genomic_DNA"/>
</dbReference>
<evidence type="ECO:0000313" key="9">
    <source>
        <dbReference type="EMBL" id="AVD70994.1"/>
    </source>
</evidence>
<dbReference type="HAMAP" id="MF_00171">
    <property type="entry name" value="TruA"/>
    <property type="match status" value="1"/>
</dbReference>
<dbReference type="KEGG" id="deo:CAY53_05470"/>
<evidence type="ECO:0000259" key="8">
    <source>
        <dbReference type="Pfam" id="PF01416"/>
    </source>
</evidence>
<dbReference type="Proteomes" id="UP000239867">
    <property type="component" value="Chromosome"/>
</dbReference>
<comment type="caution">
    <text evidence="4">Lacks conserved residue(s) required for the propagation of feature annotation.</text>
</comment>
<dbReference type="EC" id="5.4.99.12" evidence="4"/>
<keyword evidence="10" id="KW-1185">Reference proteome</keyword>
<dbReference type="InterPro" id="IPR001406">
    <property type="entry name" value="PsdUridine_synth_TruA"/>
</dbReference>
<feature type="domain" description="Pseudouridine synthase I TruA alpha/beta" evidence="8">
    <location>
        <begin position="10"/>
        <end position="105"/>
    </location>
</feature>
<dbReference type="CDD" id="cd02570">
    <property type="entry name" value="PseudoU_synth_EcTruA"/>
    <property type="match status" value="1"/>
</dbReference>
<dbReference type="InterPro" id="IPR020094">
    <property type="entry name" value="TruA/RsuA/RluB/E/F_N"/>
</dbReference>
<dbReference type="GO" id="GO:0031119">
    <property type="term" value="P:tRNA pseudouridine synthesis"/>
    <property type="evidence" value="ECO:0007669"/>
    <property type="project" value="UniProtKB-UniRule"/>
</dbReference>
<evidence type="ECO:0000256" key="1">
    <source>
        <dbReference type="ARBA" id="ARBA00009375"/>
    </source>
</evidence>
<evidence type="ECO:0000256" key="6">
    <source>
        <dbReference type="PIRSR" id="PIRSR001430-2"/>
    </source>
</evidence>
<feature type="domain" description="Pseudouridine synthase I TruA alpha/beta" evidence="8">
    <location>
        <begin position="145"/>
        <end position="253"/>
    </location>
</feature>
<dbReference type="Gene3D" id="3.30.70.580">
    <property type="entry name" value="Pseudouridine synthase I, catalytic domain, N-terminal subdomain"/>
    <property type="match status" value="1"/>
</dbReference>
<keyword evidence="3 4" id="KW-0413">Isomerase</keyword>
<feature type="binding site" evidence="4 6">
    <location>
        <position position="112"/>
    </location>
    <ligand>
        <name>substrate</name>
    </ligand>
</feature>
<dbReference type="GO" id="GO:0003723">
    <property type="term" value="F:RNA binding"/>
    <property type="evidence" value="ECO:0007669"/>
    <property type="project" value="InterPro"/>
</dbReference>
<accession>A0A2L1GMX2</accession>
<reference evidence="9 10" key="1">
    <citation type="journal article" date="2018" name="MBio">
        <title>Insights into the evolution of host association through the isolation and characterization of a novel human periodontal pathobiont, Desulfobulbus oralis.</title>
        <authorList>
            <person name="Cross K.L."/>
            <person name="Chirania P."/>
            <person name="Xiong W."/>
            <person name="Beall C.J."/>
            <person name="Elkins J.G."/>
            <person name="Giannone R.J."/>
            <person name="Griffen A.L."/>
            <person name="Guss A.M."/>
            <person name="Hettich R.L."/>
            <person name="Joshi S.S."/>
            <person name="Mokrzan E.M."/>
            <person name="Martin R.K."/>
            <person name="Zhulin I.B."/>
            <person name="Leys E.J."/>
            <person name="Podar M."/>
        </authorList>
    </citation>
    <scope>NUCLEOTIDE SEQUENCE [LARGE SCALE GENOMIC DNA]</scope>
    <source>
        <strain evidence="9 10">ORNL</strain>
    </source>
</reference>
<dbReference type="RefSeq" id="WP_104936273.1">
    <property type="nucleotide sequence ID" value="NZ_CP021255.1"/>
</dbReference>
<comment type="catalytic activity">
    <reaction evidence="4 7">
        <text>uridine(38/39/40) in tRNA = pseudouridine(38/39/40) in tRNA</text>
        <dbReference type="Rhea" id="RHEA:22376"/>
        <dbReference type="Rhea" id="RHEA-COMP:10085"/>
        <dbReference type="Rhea" id="RHEA-COMP:10087"/>
        <dbReference type="ChEBI" id="CHEBI:65314"/>
        <dbReference type="ChEBI" id="CHEBI:65315"/>
        <dbReference type="EC" id="5.4.99.12"/>
    </reaction>
</comment>
<sequence>MSRLIRLLLAYDGTAYSGWQRQAQGESTVQATLEARLALICGHAVTLHGAGRTDAGVHALGMVAHFQTMVSHPLAAFSRGLNALLPPDIRILEAREAGPNFHSRFSACAKIYRYDFYTGQILPPTRRLYLGHIPGDFDVIPARAALALLLGSHDFLCFAHAPDLHEGGRGTVRTLYAATCEAMPDLPGGWSLRLKGDGFLRQSVRIMTGTIVEIGQGKRMVASIPAILAAKDRRLAGKTAPACGLFLEQVLYPEGV</sequence>
<evidence type="ECO:0000313" key="10">
    <source>
        <dbReference type="Proteomes" id="UP000239867"/>
    </source>
</evidence>
<dbReference type="AlphaFoldDB" id="A0A2L1GMX2"/>
<gene>
    <name evidence="4" type="primary">truA</name>
    <name evidence="9" type="ORF">CAY53_05470</name>
</gene>
<comment type="function">
    <text evidence="4">Formation of pseudouridine at positions 38, 39 and 40 in the anticodon stem and loop of transfer RNAs.</text>
</comment>
<dbReference type="NCBIfam" id="TIGR00071">
    <property type="entry name" value="hisT_truA"/>
    <property type="match status" value="1"/>
</dbReference>